<proteinExistence type="inferred from homology"/>
<feature type="active site" description="Proton acceptor" evidence="2">
    <location>
        <position position="124"/>
    </location>
</feature>
<gene>
    <name evidence="3" type="ORF">DSYM_15240</name>
</gene>
<dbReference type="GO" id="GO:0016874">
    <property type="term" value="F:ligase activity"/>
    <property type="evidence" value="ECO:0007669"/>
    <property type="project" value="UniProtKB-KW"/>
</dbReference>
<reference evidence="3" key="1">
    <citation type="journal article" name="DNA Res.">
        <title>The physiological potential of anammox bacteria as revealed by their core genome structure.</title>
        <authorList>
            <person name="Okubo T."/>
            <person name="Toyoda A."/>
            <person name="Fukuhara K."/>
            <person name="Uchiyama I."/>
            <person name="Harigaya Y."/>
            <person name="Kuroiwa M."/>
            <person name="Suzuki T."/>
            <person name="Murakami Y."/>
            <person name="Suwa Y."/>
            <person name="Takami H."/>
        </authorList>
    </citation>
    <scope>NUCLEOTIDE SEQUENCE</scope>
    <source>
        <strain evidence="3">317325-3</strain>
    </source>
</reference>
<name>A0A809R927_9PROT</name>
<dbReference type="GO" id="GO:0008664">
    <property type="term" value="F:RNA 2',3'-cyclic 3'-phosphodiesterase activity"/>
    <property type="evidence" value="ECO:0007669"/>
    <property type="project" value="UniProtKB-EC"/>
</dbReference>
<dbReference type="InterPro" id="IPR009097">
    <property type="entry name" value="Cyclic_Pdiesterase"/>
</dbReference>
<dbReference type="InterPro" id="IPR004175">
    <property type="entry name" value="RNA_CPDase"/>
</dbReference>
<dbReference type="KEGG" id="ddz:DSYM_15240"/>
<dbReference type="HAMAP" id="MF_01940">
    <property type="entry name" value="RNA_CPDase"/>
    <property type="match status" value="1"/>
</dbReference>
<comment type="catalytic activity">
    <reaction evidence="2">
        <text>a 3'-end 2',3'-cyclophospho-ribonucleotide-RNA + H2O = a 3'-end 2'-phospho-ribonucleotide-RNA + H(+)</text>
        <dbReference type="Rhea" id="RHEA:11828"/>
        <dbReference type="Rhea" id="RHEA-COMP:10464"/>
        <dbReference type="Rhea" id="RHEA-COMP:17353"/>
        <dbReference type="ChEBI" id="CHEBI:15377"/>
        <dbReference type="ChEBI" id="CHEBI:15378"/>
        <dbReference type="ChEBI" id="CHEBI:83064"/>
        <dbReference type="ChEBI" id="CHEBI:173113"/>
        <dbReference type="EC" id="3.1.4.58"/>
    </reaction>
</comment>
<dbReference type="PANTHER" id="PTHR35561">
    <property type="entry name" value="RNA 2',3'-CYCLIC PHOSPHODIESTERASE"/>
    <property type="match status" value="1"/>
</dbReference>
<comment type="function">
    <text evidence="2">Hydrolyzes RNA 2',3'-cyclic phosphodiester to an RNA 2'-phosphomonoester.</text>
</comment>
<dbReference type="Proteomes" id="UP000662914">
    <property type="component" value="Chromosome"/>
</dbReference>
<dbReference type="EMBL" id="AP021857">
    <property type="protein sequence ID" value="BBO20825.1"/>
    <property type="molecule type" value="Genomic_DNA"/>
</dbReference>
<keyword evidence="3" id="KW-0436">Ligase</keyword>
<dbReference type="Pfam" id="PF13563">
    <property type="entry name" value="2_5_RNA_ligase2"/>
    <property type="match status" value="1"/>
</dbReference>
<dbReference type="NCBIfam" id="TIGR02258">
    <property type="entry name" value="2_5_ligase"/>
    <property type="match status" value="1"/>
</dbReference>
<protein>
    <recommendedName>
        <fullName evidence="2">RNA 2',3'-cyclic phosphodiesterase</fullName>
        <shortName evidence="2">RNA 2',3'-CPDase</shortName>
        <ecNumber evidence="2">3.1.4.58</ecNumber>
    </recommendedName>
</protein>
<sequence length="178" mass="19959">MPDSRRIFFALWPDEAVARQFDEAGRCAHETLGGRRMRRETLHLTLAFVGSIATARLQALCDIAAAVRLPAFALHFGRLECLRRKKIAWAAADVPPGLHDLVRSLAAGMKAAGFRTEERPFAAHVTLLRHARCEKARDLPAGDLRIEWPVRDFVLVESDLQPEGANYRILGRWPLAQT</sequence>
<dbReference type="AlphaFoldDB" id="A0A809R927"/>
<dbReference type="Gene3D" id="3.90.1140.10">
    <property type="entry name" value="Cyclic phosphodiesterase"/>
    <property type="match status" value="1"/>
</dbReference>
<comment type="similarity">
    <text evidence="2">Belongs to the 2H phosphoesterase superfamily. ThpR family.</text>
</comment>
<feature type="short sequence motif" description="HXTX 2" evidence="2">
    <location>
        <begin position="124"/>
        <end position="127"/>
    </location>
</feature>
<dbReference type="SUPFAM" id="SSF55144">
    <property type="entry name" value="LigT-like"/>
    <property type="match status" value="1"/>
</dbReference>
<dbReference type="PANTHER" id="PTHR35561:SF1">
    <property type="entry name" value="RNA 2',3'-CYCLIC PHOSPHODIESTERASE"/>
    <property type="match status" value="1"/>
</dbReference>
<dbReference type="GO" id="GO:0004113">
    <property type="term" value="F:2',3'-cyclic-nucleotide 3'-phosphodiesterase activity"/>
    <property type="evidence" value="ECO:0007669"/>
    <property type="project" value="InterPro"/>
</dbReference>
<feature type="active site" description="Proton donor" evidence="2">
    <location>
        <position position="43"/>
    </location>
</feature>
<dbReference type="EC" id="3.1.4.58" evidence="2"/>
<evidence type="ECO:0000313" key="3">
    <source>
        <dbReference type="EMBL" id="BBO20825.1"/>
    </source>
</evidence>
<evidence type="ECO:0000313" key="4">
    <source>
        <dbReference type="Proteomes" id="UP000662914"/>
    </source>
</evidence>
<organism evidence="3 4">
    <name type="scientific">Candidatus Desulfobacillus denitrificans</name>
    <dbReference type="NCBI Taxonomy" id="2608985"/>
    <lineage>
        <taxon>Bacteria</taxon>
        <taxon>Pseudomonadati</taxon>
        <taxon>Pseudomonadota</taxon>
        <taxon>Betaproteobacteria</taxon>
        <taxon>Candidatus Desulfobacillus</taxon>
    </lineage>
</organism>
<accession>A0A809R927</accession>
<keyword evidence="1 2" id="KW-0378">Hydrolase</keyword>
<evidence type="ECO:0000256" key="1">
    <source>
        <dbReference type="ARBA" id="ARBA00022801"/>
    </source>
</evidence>
<evidence type="ECO:0000256" key="2">
    <source>
        <dbReference type="HAMAP-Rule" id="MF_01940"/>
    </source>
</evidence>
<feature type="short sequence motif" description="HXTX 1" evidence="2">
    <location>
        <begin position="43"/>
        <end position="46"/>
    </location>
</feature>